<evidence type="ECO:0000256" key="2">
    <source>
        <dbReference type="ARBA" id="ARBA00007856"/>
    </source>
</evidence>
<evidence type="ECO:0000313" key="13">
    <source>
        <dbReference type="Proteomes" id="UP000887458"/>
    </source>
</evidence>
<reference evidence="12 13" key="1">
    <citation type="journal article" date="2018" name="J. Allergy Clin. Immunol.">
        <title>High-quality assembly of Dermatophagoides pteronyssinus genome and transcriptome reveals a wide range of novel allergens.</title>
        <authorList>
            <person name="Liu X.Y."/>
            <person name="Yang K.Y."/>
            <person name="Wang M.Q."/>
            <person name="Kwok J.S."/>
            <person name="Zeng X."/>
            <person name="Yang Z."/>
            <person name="Xiao X.J."/>
            <person name="Lau C.P."/>
            <person name="Li Y."/>
            <person name="Huang Z.M."/>
            <person name="Ba J.G."/>
            <person name="Yim A.K."/>
            <person name="Ouyang C.Y."/>
            <person name="Ngai S.M."/>
            <person name="Chan T.F."/>
            <person name="Leung E.L."/>
            <person name="Liu L."/>
            <person name="Liu Z.G."/>
            <person name="Tsui S.K."/>
        </authorList>
    </citation>
    <scope>NUCLEOTIDE SEQUENCE [LARGE SCALE GENOMIC DNA]</scope>
    <source>
        <strain evidence="12">Derp</strain>
    </source>
</reference>
<evidence type="ECO:0000256" key="9">
    <source>
        <dbReference type="ARBA" id="ARBA00023128"/>
    </source>
</evidence>
<protein>
    <recommendedName>
        <fullName evidence="11">Complex III subunit 9</fullName>
    </recommendedName>
</protein>
<comment type="function">
    <text evidence="11">Component of the ubiquinol-cytochrome c oxidoreductase, a multisubunit transmembrane complex that is part of the mitochondrial electron transport chain which drives oxidative phosphorylation. The complex plays an important role in the uptake of multiple carbon sources present in different host niches.</text>
</comment>
<evidence type="ECO:0000256" key="3">
    <source>
        <dbReference type="ARBA" id="ARBA00022448"/>
    </source>
</evidence>
<keyword evidence="4 11" id="KW-0679">Respiratory chain</keyword>
<keyword evidence="9 11" id="KW-0496">Mitochondrion</keyword>
<comment type="similarity">
    <text evidence="2 11">Belongs to the UQCR10/QCR9 family.</text>
</comment>
<dbReference type="Gene3D" id="1.20.5.260">
    <property type="entry name" value="Cytochrome b-c1 complex subunit 9"/>
    <property type="match status" value="1"/>
</dbReference>
<feature type="transmembrane region" description="Helical" evidence="11">
    <location>
        <begin position="7"/>
        <end position="29"/>
    </location>
</feature>
<dbReference type="Pfam" id="PF05365">
    <property type="entry name" value="UCR_UQCRX_QCR9"/>
    <property type="match status" value="1"/>
</dbReference>
<evidence type="ECO:0000256" key="11">
    <source>
        <dbReference type="RuleBase" id="RU368056"/>
    </source>
</evidence>
<comment type="subunit">
    <text evidence="11">Component of the ubiquinol-cytochrome c oxidoreductase (cytochrome b-c1 complex, complex III, CIII), a multisubunit enzyme composed of 3 respiratory subunits cytochrome b, cytochrome c1 and Rieske protein, 2 core protein subunits, and additional low-molecular weight protein subunits.</text>
</comment>
<evidence type="ECO:0000256" key="6">
    <source>
        <dbReference type="ARBA" id="ARBA00022792"/>
    </source>
</evidence>
<keyword evidence="8 11" id="KW-1133">Transmembrane helix</keyword>
<dbReference type="Proteomes" id="UP000887458">
    <property type="component" value="Unassembled WGS sequence"/>
</dbReference>
<keyword evidence="6 11" id="KW-0999">Mitochondrion inner membrane</keyword>
<keyword evidence="10 11" id="KW-0472">Membrane</keyword>
<evidence type="ECO:0000256" key="7">
    <source>
        <dbReference type="ARBA" id="ARBA00022982"/>
    </source>
</evidence>
<evidence type="ECO:0000256" key="10">
    <source>
        <dbReference type="ARBA" id="ARBA00023136"/>
    </source>
</evidence>
<sequence length="60" mass="6852">MSLGRTIYRAVFARTSTAALAVIGMAFFLERGVSAFSDYTFDTINKGKQWKDIKHLYEEK</sequence>
<proteinExistence type="inferred from homology"/>
<keyword evidence="13" id="KW-1185">Reference proteome</keyword>
<dbReference type="InterPro" id="IPR036656">
    <property type="entry name" value="QCR9_sf"/>
</dbReference>
<comment type="caution">
    <text evidence="12">The sequence shown here is derived from an EMBL/GenBank/DDBJ whole genome shotgun (WGS) entry which is preliminary data.</text>
</comment>
<evidence type="ECO:0000256" key="4">
    <source>
        <dbReference type="ARBA" id="ARBA00022660"/>
    </source>
</evidence>
<name>A0ABQ8JCJ6_DERPT</name>
<organism evidence="12 13">
    <name type="scientific">Dermatophagoides pteronyssinus</name>
    <name type="common">European house dust mite</name>
    <dbReference type="NCBI Taxonomy" id="6956"/>
    <lineage>
        <taxon>Eukaryota</taxon>
        <taxon>Metazoa</taxon>
        <taxon>Ecdysozoa</taxon>
        <taxon>Arthropoda</taxon>
        <taxon>Chelicerata</taxon>
        <taxon>Arachnida</taxon>
        <taxon>Acari</taxon>
        <taxon>Acariformes</taxon>
        <taxon>Sarcoptiformes</taxon>
        <taxon>Astigmata</taxon>
        <taxon>Psoroptidia</taxon>
        <taxon>Analgoidea</taxon>
        <taxon>Pyroglyphidae</taxon>
        <taxon>Dermatophagoidinae</taxon>
        <taxon>Dermatophagoides</taxon>
    </lineage>
</organism>
<dbReference type="InterPro" id="IPR008027">
    <property type="entry name" value="QCR9"/>
</dbReference>
<evidence type="ECO:0000256" key="1">
    <source>
        <dbReference type="ARBA" id="ARBA00004434"/>
    </source>
</evidence>
<accession>A0ABQ8JCJ6</accession>
<gene>
    <name evidence="12" type="primary">UQCR10</name>
    <name evidence="12" type="ORF">DERP_001973</name>
</gene>
<comment type="subcellular location">
    <subcellularLocation>
        <location evidence="1 11">Mitochondrion inner membrane</location>
        <topology evidence="1 11">Single-pass membrane protein</topology>
    </subcellularLocation>
</comment>
<keyword evidence="5 11" id="KW-0812">Transmembrane</keyword>
<dbReference type="EMBL" id="NJHN03000054">
    <property type="protein sequence ID" value="KAH9420137.1"/>
    <property type="molecule type" value="Genomic_DNA"/>
</dbReference>
<evidence type="ECO:0000256" key="5">
    <source>
        <dbReference type="ARBA" id="ARBA00022692"/>
    </source>
</evidence>
<keyword evidence="3 11" id="KW-0813">Transport</keyword>
<dbReference type="SUPFAM" id="SSF81514">
    <property type="entry name" value="Subunit X (non-heme 7 kDa protein) of cytochrome bc1 complex (Ubiquinol-cytochrome c reductase)"/>
    <property type="match status" value="1"/>
</dbReference>
<evidence type="ECO:0000313" key="12">
    <source>
        <dbReference type="EMBL" id="KAH9420137.1"/>
    </source>
</evidence>
<evidence type="ECO:0000256" key="8">
    <source>
        <dbReference type="ARBA" id="ARBA00022989"/>
    </source>
</evidence>
<keyword evidence="7 11" id="KW-0249">Electron transport</keyword>
<dbReference type="PANTHER" id="PTHR12980:SF0">
    <property type="entry name" value="CYTOCHROME B-C1 COMPLEX SUBUNIT 9"/>
    <property type="match status" value="1"/>
</dbReference>
<dbReference type="PANTHER" id="PTHR12980">
    <property type="entry name" value="UBIQUINOL-CYTOCHROME C REDUCTASE COMPLEX, SUBUNIT X"/>
    <property type="match status" value="1"/>
</dbReference>
<reference evidence="12 13" key="2">
    <citation type="journal article" date="2022" name="Mol. Biol. Evol.">
        <title>Comparative Genomics Reveals Insights into the Divergent Evolution of Astigmatic Mites and Household Pest Adaptations.</title>
        <authorList>
            <person name="Xiong Q."/>
            <person name="Wan A.T."/>
            <person name="Liu X."/>
            <person name="Fung C.S."/>
            <person name="Xiao X."/>
            <person name="Malainual N."/>
            <person name="Hou J."/>
            <person name="Wang L."/>
            <person name="Wang M."/>
            <person name="Yang K.Y."/>
            <person name="Cui Y."/>
            <person name="Leung E.L."/>
            <person name="Nong W."/>
            <person name="Shin S.K."/>
            <person name="Au S.W."/>
            <person name="Jeong K.Y."/>
            <person name="Chew F.T."/>
            <person name="Hui J.H."/>
            <person name="Leung T.F."/>
            <person name="Tungtrongchitr A."/>
            <person name="Zhong N."/>
            <person name="Liu Z."/>
            <person name="Tsui S.K."/>
        </authorList>
    </citation>
    <scope>NUCLEOTIDE SEQUENCE [LARGE SCALE GENOMIC DNA]</scope>
    <source>
        <strain evidence="12">Derp</strain>
    </source>
</reference>